<organism evidence="1 2">
    <name type="scientific">Microlunatus endophyticus</name>
    <dbReference type="NCBI Taxonomy" id="1716077"/>
    <lineage>
        <taxon>Bacteria</taxon>
        <taxon>Bacillati</taxon>
        <taxon>Actinomycetota</taxon>
        <taxon>Actinomycetes</taxon>
        <taxon>Propionibacteriales</taxon>
        <taxon>Propionibacteriaceae</taxon>
        <taxon>Microlunatus</taxon>
    </lineage>
</organism>
<evidence type="ECO:0000313" key="1">
    <source>
        <dbReference type="EMBL" id="GGL56089.1"/>
    </source>
</evidence>
<sequence>MAAHGDGDQDRALQLAKITAAGSCGRPEVLTAVSAAQTLEAAATSLGTVTCRPYGMLSTEGNATATAAAMSKAT</sequence>
<dbReference type="EMBL" id="BMMZ01000002">
    <property type="protein sequence ID" value="GGL56089.1"/>
    <property type="molecule type" value="Genomic_DNA"/>
</dbReference>
<evidence type="ECO:0000313" key="2">
    <source>
        <dbReference type="Proteomes" id="UP000613840"/>
    </source>
</evidence>
<reference evidence="1" key="2">
    <citation type="submission" date="2020-09" db="EMBL/GenBank/DDBJ databases">
        <authorList>
            <person name="Sun Q."/>
            <person name="Zhou Y."/>
        </authorList>
    </citation>
    <scope>NUCLEOTIDE SEQUENCE</scope>
    <source>
        <strain evidence="1">CGMCC 4.7306</strain>
    </source>
</reference>
<dbReference type="AlphaFoldDB" id="A0A917S3M6"/>
<comment type="caution">
    <text evidence="1">The sequence shown here is derived from an EMBL/GenBank/DDBJ whole genome shotgun (WGS) entry which is preliminary data.</text>
</comment>
<dbReference type="Proteomes" id="UP000613840">
    <property type="component" value="Unassembled WGS sequence"/>
</dbReference>
<protein>
    <submittedName>
        <fullName evidence="1">Uncharacterized protein</fullName>
    </submittedName>
</protein>
<reference evidence="1" key="1">
    <citation type="journal article" date="2014" name="Int. J. Syst. Evol. Microbiol.">
        <title>Complete genome sequence of Corynebacterium casei LMG S-19264T (=DSM 44701T), isolated from a smear-ripened cheese.</title>
        <authorList>
            <consortium name="US DOE Joint Genome Institute (JGI-PGF)"/>
            <person name="Walter F."/>
            <person name="Albersmeier A."/>
            <person name="Kalinowski J."/>
            <person name="Ruckert C."/>
        </authorList>
    </citation>
    <scope>NUCLEOTIDE SEQUENCE</scope>
    <source>
        <strain evidence="1">CGMCC 4.7306</strain>
    </source>
</reference>
<keyword evidence="2" id="KW-1185">Reference proteome</keyword>
<accession>A0A917S3M6</accession>
<proteinExistence type="predicted"/>
<gene>
    <name evidence="1" type="ORF">GCM10011575_13100</name>
</gene>
<name>A0A917S3M6_9ACTN</name>